<proteinExistence type="predicted"/>
<reference evidence="1" key="2">
    <citation type="journal article" date="2015" name="Data Brief">
        <title>Shoot transcriptome of the giant reed, Arundo donax.</title>
        <authorList>
            <person name="Barrero R.A."/>
            <person name="Guerrero F.D."/>
            <person name="Moolhuijzen P."/>
            <person name="Goolsby J.A."/>
            <person name="Tidwell J."/>
            <person name="Bellgard S.E."/>
            <person name="Bellgard M.I."/>
        </authorList>
    </citation>
    <scope>NUCLEOTIDE SEQUENCE</scope>
    <source>
        <tissue evidence="1">Shoot tissue taken approximately 20 cm above the soil surface</tissue>
    </source>
</reference>
<name>A0A0A9FBY0_ARUDO</name>
<dbReference type="EMBL" id="GBRH01189172">
    <property type="protein sequence ID" value="JAE08724.1"/>
    <property type="molecule type" value="Transcribed_RNA"/>
</dbReference>
<evidence type="ECO:0000313" key="1">
    <source>
        <dbReference type="EMBL" id="JAE08724.1"/>
    </source>
</evidence>
<organism evidence="1">
    <name type="scientific">Arundo donax</name>
    <name type="common">Giant reed</name>
    <name type="synonym">Donax arundinaceus</name>
    <dbReference type="NCBI Taxonomy" id="35708"/>
    <lineage>
        <taxon>Eukaryota</taxon>
        <taxon>Viridiplantae</taxon>
        <taxon>Streptophyta</taxon>
        <taxon>Embryophyta</taxon>
        <taxon>Tracheophyta</taxon>
        <taxon>Spermatophyta</taxon>
        <taxon>Magnoliopsida</taxon>
        <taxon>Liliopsida</taxon>
        <taxon>Poales</taxon>
        <taxon>Poaceae</taxon>
        <taxon>PACMAD clade</taxon>
        <taxon>Arundinoideae</taxon>
        <taxon>Arundineae</taxon>
        <taxon>Arundo</taxon>
    </lineage>
</organism>
<accession>A0A0A9FBY0</accession>
<dbReference type="AlphaFoldDB" id="A0A0A9FBY0"/>
<protein>
    <submittedName>
        <fullName evidence="1">Uncharacterized protein</fullName>
    </submittedName>
</protein>
<sequence length="54" mass="6159">MDFCFCLRKCFLVLYPRFTLPVKPLEPLGIGMMVTAKTPKTVRFTAQNSKSEFG</sequence>
<reference evidence="1" key="1">
    <citation type="submission" date="2014-09" db="EMBL/GenBank/DDBJ databases">
        <authorList>
            <person name="Magalhaes I.L.F."/>
            <person name="Oliveira U."/>
            <person name="Santos F.R."/>
            <person name="Vidigal T.H.D.A."/>
            <person name="Brescovit A.D."/>
            <person name="Santos A.J."/>
        </authorList>
    </citation>
    <scope>NUCLEOTIDE SEQUENCE</scope>
    <source>
        <tissue evidence="1">Shoot tissue taken approximately 20 cm above the soil surface</tissue>
    </source>
</reference>